<sequence>MAADGLSVQLTAPNGRSYVQPTGLYINGQWLKSDNGVTLAS</sequence>
<proteinExistence type="predicted"/>
<evidence type="ECO:0000313" key="1">
    <source>
        <dbReference type="EMBL" id="KAK8071858.1"/>
    </source>
</evidence>
<keyword evidence="2" id="KW-1185">Reference proteome</keyword>
<accession>A0ABR1VKY3</accession>
<name>A0ABR1VKY3_9PEZI</name>
<dbReference type="Proteomes" id="UP001446871">
    <property type="component" value="Unassembled WGS sequence"/>
</dbReference>
<gene>
    <name evidence="1" type="ORF">PG996_005206</name>
</gene>
<protein>
    <submittedName>
        <fullName evidence="1">Aldehyde dehydrogenase-like protein</fullName>
    </submittedName>
</protein>
<reference evidence="1 2" key="1">
    <citation type="submission" date="2023-01" db="EMBL/GenBank/DDBJ databases">
        <title>Analysis of 21 Apiospora genomes using comparative genomics revels a genus with tremendous synthesis potential of carbohydrate active enzymes and secondary metabolites.</title>
        <authorList>
            <person name="Sorensen T."/>
        </authorList>
    </citation>
    <scope>NUCLEOTIDE SEQUENCE [LARGE SCALE GENOMIC DNA]</scope>
    <source>
        <strain evidence="1 2">CBS 83171</strain>
    </source>
</reference>
<comment type="caution">
    <text evidence="1">The sequence shown here is derived from an EMBL/GenBank/DDBJ whole genome shotgun (WGS) entry which is preliminary data.</text>
</comment>
<dbReference type="EMBL" id="JAQQWM010000003">
    <property type="protein sequence ID" value="KAK8071858.1"/>
    <property type="molecule type" value="Genomic_DNA"/>
</dbReference>
<organism evidence="1 2">
    <name type="scientific">Apiospora saccharicola</name>
    <dbReference type="NCBI Taxonomy" id="335842"/>
    <lineage>
        <taxon>Eukaryota</taxon>
        <taxon>Fungi</taxon>
        <taxon>Dikarya</taxon>
        <taxon>Ascomycota</taxon>
        <taxon>Pezizomycotina</taxon>
        <taxon>Sordariomycetes</taxon>
        <taxon>Xylariomycetidae</taxon>
        <taxon>Amphisphaeriales</taxon>
        <taxon>Apiosporaceae</taxon>
        <taxon>Apiospora</taxon>
    </lineage>
</organism>
<evidence type="ECO:0000313" key="2">
    <source>
        <dbReference type="Proteomes" id="UP001446871"/>
    </source>
</evidence>